<keyword evidence="2 6" id="KW-0479">Metal-binding</keyword>
<evidence type="ECO:0000256" key="1">
    <source>
        <dbReference type="ARBA" id="ARBA00007092"/>
    </source>
</evidence>
<feature type="site" description="Interaction with DNA substrate" evidence="7">
    <location>
        <position position="253"/>
    </location>
</feature>
<feature type="binding site" evidence="6">
    <location>
        <position position="13"/>
    </location>
    <ligand>
        <name>Mg(2+)</name>
        <dbReference type="ChEBI" id="CHEBI:18420"/>
        <label>1</label>
    </ligand>
</feature>
<dbReference type="InterPro" id="IPR020847">
    <property type="entry name" value="AP_endonuclease_F1_BS"/>
</dbReference>
<accession>A4BU13</accession>
<dbReference type="GO" id="GO:0046872">
    <property type="term" value="F:metal ion binding"/>
    <property type="evidence" value="ECO:0007669"/>
    <property type="project" value="UniProtKB-KW"/>
</dbReference>
<dbReference type="EMBL" id="AAOF01000016">
    <property type="protein sequence ID" value="EAR20834.1"/>
    <property type="molecule type" value="Genomic_DNA"/>
</dbReference>
<dbReference type="InterPro" id="IPR036691">
    <property type="entry name" value="Endo/exonu/phosph_ase_sf"/>
</dbReference>
<evidence type="ECO:0000256" key="4">
    <source>
        <dbReference type="ARBA" id="ARBA00022842"/>
    </source>
</evidence>
<keyword evidence="10" id="KW-1185">Reference proteome</keyword>
<dbReference type="STRING" id="314278.NB231_11174"/>
<evidence type="ECO:0000256" key="6">
    <source>
        <dbReference type="PIRSR" id="PIRSR604808-2"/>
    </source>
</evidence>
<protein>
    <submittedName>
        <fullName evidence="9">Exodeoxyribonuclease III</fullName>
    </submittedName>
</protein>
<dbReference type="InterPro" id="IPR037493">
    <property type="entry name" value="ExoIII-like"/>
</dbReference>
<feature type="active site" description="Proton acceptor" evidence="5">
    <location>
        <position position="253"/>
    </location>
</feature>
<evidence type="ECO:0000259" key="8">
    <source>
        <dbReference type="Pfam" id="PF03372"/>
    </source>
</evidence>
<evidence type="ECO:0000256" key="2">
    <source>
        <dbReference type="ARBA" id="ARBA00022723"/>
    </source>
</evidence>
<comment type="similarity">
    <text evidence="1">Belongs to the DNA repair enzymes AP/ExoA family.</text>
</comment>
<dbReference type="GO" id="GO:0004519">
    <property type="term" value="F:endonuclease activity"/>
    <property type="evidence" value="ECO:0007669"/>
    <property type="project" value="InterPro"/>
</dbReference>
<feature type="binding site" evidence="6">
    <location>
        <position position="41"/>
    </location>
    <ligand>
        <name>Mg(2+)</name>
        <dbReference type="ChEBI" id="CHEBI:18420"/>
        <label>1</label>
    </ligand>
</feature>
<feature type="active site" evidence="5">
    <location>
        <position position="115"/>
    </location>
</feature>
<dbReference type="AlphaFoldDB" id="A4BU13"/>
<dbReference type="GO" id="GO:0003677">
    <property type="term" value="F:DNA binding"/>
    <property type="evidence" value="ECO:0007669"/>
    <property type="project" value="InterPro"/>
</dbReference>
<dbReference type="Pfam" id="PF03372">
    <property type="entry name" value="Exo_endo_phos"/>
    <property type="match status" value="1"/>
</dbReference>
<dbReference type="GO" id="GO:0008311">
    <property type="term" value="F:double-stranded DNA 3'-5' DNA exonuclease activity"/>
    <property type="evidence" value="ECO:0007669"/>
    <property type="project" value="InterPro"/>
</dbReference>
<dbReference type="GO" id="GO:0006281">
    <property type="term" value="P:DNA repair"/>
    <property type="evidence" value="ECO:0007669"/>
    <property type="project" value="InterPro"/>
</dbReference>
<gene>
    <name evidence="9" type="ORF">NB231_11174</name>
</gene>
<keyword evidence="4 6" id="KW-0460">Magnesium</keyword>
<evidence type="ECO:0000313" key="9">
    <source>
        <dbReference type="EMBL" id="EAR20834.1"/>
    </source>
</evidence>
<dbReference type="PANTHER" id="PTHR43250:SF2">
    <property type="entry name" value="EXODEOXYRIBONUCLEASE III"/>
    <property type="match status" value="1"/>
</dbReference>
<dbReference type="Gene3D" id="3.60.10.10">
    <property type="entry name" value="Endonuclease/exonuclease/phosphatase"/>
    <property type="match status" value="1"/>
</dbReference>
<evidence type="ECO:0000313" key="10">
    <source>
        <dbReference type="Proteomes" id="UP000003374"/>
    </source>
</evidence>
<feature type="site" description="Transition state stabilizer" evidence="7">
    <location>
        <position position="157"/>
    </location>
</feature>
<name>A4BU13_9GAMM</name>
<dbReference type="InterPro" id="IPR004808">
    <property type="entry name" value="AP_endonuc_1"/>
</dbReference>
<comment type="caution">
    <text evidence="9">The sequence shown here is derived from an EMBL/GenBank/DDBJ whole genome shotgun (WGS) entry which is preliminary data.</text>
</comment>
<dbReference type="NCBIfam" id="TIGR00633">
    <property type="entry name" value="xth"/>
    <property type="match status" value="1"/>
</dbReference>
<feature type="binding site" evidence="6">
    <location>
        <position position="252"/>
    </location>
    <ligand>
        <name>Mg(2+)</name>
        <dbReference type="ChEBI" id="CHEBI:18420"/>
        <label>1</label>
    </ligand>
</feature>
<feature type="binding site" evidence="6">
    <location>
        <position position="253"/>
    </location>
    <ligand>
        <name>Mg(2+)</name>
        <dbReference type="ChEBI" id="CHEBI:18420"/>
        <label>1</label>
    </ligand>
</feature>
<dbReference type="InterPro" id="IPR005135">
    <property type="entry name" value="Endo/exonuclease/phosphatase"/>
</dbReference>
<keyword evidence="3" id="KW-0378">Hydrolase</keyword>
<dbReference type="Proteomes" id="UP000003374">
    <property type="component" value="Unassembled WGS sequence"/>
</dbReference>
<dbReference type="CDD" id="cd10281">
    <property type="entry name" value="Nape_like_AP-endo"/>
    <property type="match status" value="1"/>
</dbReference>
<sequence>MSAGMSLKITTLNLNGIRAAARKGFFDWFARERPDVLCVQETKAQRAQLDGNALFFPEGYHAFFHDAEQRGYSGVALYARQEPDEVRTGLGWPEIDREGRWLEARFGKLSVVSFYMPSGTSGAQRQDFKYTFMEPLLDHLKSLCEAGREYIICGDWNIAHKPIDLKNWRSNQKNSGFLPEERAWLDRLFDEAGFVDAFRLVNLEAEQYTWWSFRGQAWDNNTGWRIDYHMITPGLRERVRGAEIYTAERFSDHAPLTLAYDWELQAG</sequence>
<proteinExistence type="inferred from homology"/>
<dbReference type="PROSITE" id="PS51435">
    <property type="entry name" value="AP_NUCLEASE_F1_4"/>
    <property type="match status" value="1"/>
</dbReference>
<evidence type="ECO:0000256" key="3">
    <source>
        <dbReference type="ARBA" id="ARBA00022801"/>
    </source>
</evidence>
<keyword evidence="6" id="KW-0464">Manganese</keyword>
<organism evidence="9 10">
    <name type="scientific">Nitrococcus mobilis Nb-231</name>
    <dbReference type="NCBI Taxonomy" id="314278"/>
    <lineage>
        <taxon>Bacteria</taxon>
        <taxon>Pseudomonadati</taxon>
        <taxon>Pseudomonadota</taxon>
        <taxon>Gammaproteobacteria</taxon>
        <taxon>Chromatiales</taxon>
        <taxon>Ectothiorhodospiraceae</taxon>
        <taxon>Nitrococcus</taxon>
    </lineage>
</organism>
<evidence type="ECO:0000256" key="5">
    <source>
        <dbReference type="PIRSR" id="PIRSR604808-1"/>
    </source>
</evidence>
<feature type="binding site" evidence="6">
    <location>
        <position position="155"/>
    </location>
    <ligand>
        <name>Mg(2+)</name>
        <dbReference type="ChEBI" id="CHEBI:18420"/>
        <label>1</label>
    </ligand>
</feature>
<dbReference type="HOGENOM" id="CLU_027539_3_0_6"/>
<evidence type="ECO:0000256" key="7">
    <source>
        <dbReference type="PIRSR" id="PIRSR604808-3"/>
    </source>
</evidence>
<dbReference type="PROSITE" id="PS00726">
    <property type="entry name" value="AP_NUCLEASE_F1_1"/>
    <property type="match status" value="1"/>
</dbReference>
<feature type="active site" description="Proton donor/acceptor" evidence="5">
    <location>
        <position position="155"/>
    </location>
</feature>
<feature type="site" description="Important for catalytic activity" evidence="7">
    <location>
        <position position="227"/>
    </location>
</feature>
<feature type="domain" description="Endonuclease/exonuclease/phosphatase" evidence="8">
    <location>
        <begin position="11"/>
        <end position="253"/>
    </location>
</feature>
<dbReference type="NCBIfam" id="TIGR00195">
    <property type="entry name" value="exoDNase_III"/>
    <property type="match status" value="1"/>
</dbReference>
<dbReference type="FunFam" id="3.60.10.10:FF:000026">
    <property type="entry name" value="Exodeoxyribonuclease III"/>
    <property type="match status" value="1"/>
</dbReference>
<comment type="cofactor">
    <cofactor evidence="6">
        <name>Mg(2+)</name>
        <dbReference type="ChEBI" id="CHEBI:18420"/>
    </cofactor>
    <cofactor evidence="6">
        <name>Mn(2+)</name>
        <dbReference type="ChEBI" id="CHEBI:29035"/>
    </cofactor>
    <text evidence="6">Probably binds two magnesium or manganese ions per subunit.</text>
</comment>
<dbReference type="PANTHER" id="PTHR43250">
    <property type="entry name" value="EXODEOXYRIBONUCLEASE III"/>
    <property type="match status" value="1"/>
</dbReference>
<dbReference type="eggNOG" id="COG0708">
    <property type="taxonomic scope" value="Bacteria"/>
</dbReference>
<reference evidence="9 10" key="1">
    <citation type="submission" date="2006-02" db="EMBL/GenBank/DDBJ databases">
        <authorList>
            <person name="Waterbury J."/>
            <person name="Ferriera S."/>
            <person name="Johnson J."/>
            <person name="Kravitz S."/>
            <person name="Halpern A."/>
            <person name="Remington K."/>
            <person name="Beeson K."/>
            <person name="Tran B."/>
            <person name="Rogers Y.-H."/>
            <person name="Friedman R."/>
            <person name="Venter J.C."/>
        </authorList>
    </citation>
    <scope>NUCLEOTIDE SEQUENCE [LARGE SCALE GENOMIC DNA]</scope>
    <source>
        <strain evidence="9 10">Nb-231</strain>
    </source>
</reference>
<dbReference type="SUPFAM" id="SSF56219">
    <property type="entry name" value="DNase I-like"/>
    <property type="match status" value="1"/>
</dbReference>
<feature type="binding site" evidence="6">
    <location>
        <position position="157"/>
    </location>
    <ligand>
        <name>Mg(2+)</name>
        <dbReference type="ChEBI" id="CHEBI:18420"/>
        <label>1</label>
    </ligand>
</feature>